<gene>
    <name evidence="3" type="ORF">ENU31_01210</name>
</gene>
<name>A0A7C4H4D0_9CREN</name>
<dbReference type="Gene3D" id="3.40.30.10">
    <property type="entry name" value="Glutaredoxin"/>
    <property type="match status" value="1"/>
</dbReference>
<reference evidence="3" key="1">
    <citation type="journal article" date="2020" name="mSystems">
        <title>Genome- and Community-Level Interaction Insights into Carbon Utilization and Element Cycling Functions of Hydrothermarchaeota in Hydrothermal Sediment.</title>
        <authorList>
            <person name="Zhou Z."/>
            <person name="Liu Y."/>
            <person name="Xu W."/>
            <person name="Pan J."/>
            <person name="Luo Z.H."/>
            <person name="Li M."/>
        </authorList>
    </citation>
    <scope>NUCLEOTIDE SEQUENCE [LARGE SCALE GENOMIC DNA]</scope>
    <source>
        <strain evidence="3">SpSt-658</strain>
    </source>
</reference>
<dbReference type="Pfam" id="PF13462">
    <property type="entry name" value="Thioredoxin_4"/>
    <property type="match status" value="1"/>
</dbReference>
<organism evidence="3">
    <name type="scientific">Ignisphaera aggregans</name>
    <dbReference type="NCBI Taxonomy" id="334771"/>
    <lineage>
        <taxon>Archaea</taxon>
        <taxon>Thermoproteota</taxon>
        <taxon>Thermoprotei</taxon>
        <taxon>Desulfurococcales</taxon>
        <taxon>Desulfurococcaceae</taxon>
        <taxon>Ignisphaera</taxon>
    </lineage>
</organism>
<dbReference type="SUPFAM" id="SSF52833">
    <property type="entry name" value="Thioredoxin-like"/>
    <property type="match status" value="1"/>
</dbReference>
<dbReference type="AlphaFoldDB" id="A0A7C4H4D0"/>
<dbReference type="InterPro" id="IPR036249">
    <property type="entry name" value="Thioredoxin-like_sf"/>
</dbReference>
<feature type="domain" description="Thioredoxin-like fold" evidence="2">
    <location>
        <begin position="177"/>
        <end position="277"/>
    </location>
</feature>
<comment type="similarity">
    <text evidence="1">Belongs to the glutaredoxin family.</text>
</comment>
<protein>
    <recommendedName>
        <fullName evidence="2">Thioredoxin-like fold domain-containing protein</fullName>
    </recommendedName>
</protein>
<sequence length="349" mass="40256">MDKKLFVALIILCVTIVAAIAIYMVSISVKSQEWLCGYKDNVFVVIYKNIRPHEQVFKGIQSFIAYIIQSNASDALKLELSLCVVDFEQIPSNLKNQLDDYTIYPVFVVYSSKLDPQKARILDVIFNRDGYTYFPKQDVLTYIYLYLSSRYGYTYLDAKDIYPNVVTTKKPVVDYNETPIIGSINAKYYLFIYEDVYCSFCAKMYRETIPKLWNLIENNTIAIVLKNMITHEEALDVHKNIVSLYLENKDGLQIFEIMSDIYDMVAQNSIPSLEDVKDLIFRRVGRLPDLDRYGESAEKIINFETIEAYNLTIFGTPGIVVWNNEEEVGIVIVGFRSYEAVLKALELIS</sequence>
<comment type="caution">
    <text evidence="3">The sequence shown here is derived from an EMBL/GenBank/DDBJ whole genome shotgun (WGS) entry which is preliminary data.</text>
</comment>
<dbReference type="InterPro" id="IPR012336">
    <property type="entry name" value="Thioredoxin-like_fold"/>
</dbReference>
<dbReference type="EMBL" id="DTCA01000045">
    <property type="protein sequence ID" value="HGM07016.1"/>
    <property type="molecule type" value="Genomic_DNA"/>
</dbReference>
<evidence type="ECO:0000259" key="2">
    <source>
        <dbReference type="Pfam" id="PF13462"/>
    </source>
</evidence>
<evidence type="ECO:0000256" key="1">
    <source>
        <dbReference type="ARBA" id="ARBA00007787"/>
    </source>
</evidence>
<accession>A0A7C4H4D0</accession>
<proteinExistence type="inferred from homology"/>
<evidence type="ECO:0000313" key="3">
    <source>
        <dbReference type="EMBL" id="HGM07016.1"/>
    </source>
</evidence>